<comment type="caution">
    <text evidence="8">The sequence shown here is derived from an EMBL/GenBank/DDBJ whole genome shotgun (WGS) entry which is preliminary data.</text>
</comment>
<dbReference type="InterPro" id="IPR005123">
    <property type="entry name" value="Oxoglu/Fe-dep_dioxygenase_dom"/>
</dbReference>
<dbReference type="GO" id="GO:0005783">
    <property type="term" value="C:endoplasmic reticulum"/>
    <property type="evidence" value="ECO:0007669"/>
    <property type="project" value="TreeGrafter"/>
</dbReference>
<reference evidence="8 9" key="1">
    <citation type="journal article" date="2014" name="Genome Biol. Evol.">
        <title>The genome of the myxosporean Thelohanellus kitauei shows adaptations to nutrient acquisition within its fish host.</title>
        <authorList>
            <person name="Yang Y."/>
            <person name="Xiong J."/>
            <person name="Zhou Z."/>
            <person name="Huo F."/>
            <person name="Miao W."/>
            <person name="Ran C."/>
            <person name="Liu Y."/>
            <person name="Zhang J."/>
            <person name="Feng J."/>
            <person name="Wang M."/>
            <person name="Wang M."/>
            <person name="Wang L."/>
            <person name="Yao B."/>
        </authorList>
    </citation>
    <scope>NUCLEOTIDE SEQUENCE [LARGE SCALE GENOMIC DNA]</scope>
    <source>
        <strain evidence="8">Wuqing</strain>
    </source>
</reference>
<dbReference type="GO" id="GO:0004656">
    <property type="term" value="F:procollagen-proline 4-dioxygenase activity"/>
    <property type="evidence" value="ECO:0007669"/>
    <property type="project" value="TreeGrafter"/>
</dbReference>
<name>A0A0C2N9C6_THEKT</name>
<dbReference type="OMA" id="AHKEDEM"/>
<evidence type="ECO:0000256" key="4">
    <source>
        <dbReference type="ARBA" id="ARBA00022964"/>
    </source>
</evidence>
<feature type="domain" description="Fe2OG dioxygenase" evidence="7">
    <location>
        <begin position="69"/>
        <end position="176"/>
    </location>
</feature>
<dbReference type="Pfam" id="PF13640">
    <property type="entry name" value="2OG-FeII_Oxy_3"/>
    <property type="match status" value="1"/>
</dbReference>
<organism evidence="8 9">
    <name type="scientific">Thelohanellus kitauei</name>
    <name type="common">Myxosporean</name>
    <dbReference type="NCBI Taxonomy" id="669202"/>
    <lineage>
        <taxon>Eukaryota</taxon>
        <taxon>Metazoa</taxon>
        <taxon>Cnidaria</taxon>
        <taxon>Myxozoa</taxon>
        <taxon>Myxosporea</taxon>
        <taxon>Bivalvulida</taxon>
        <taxon>Platysporina</taxon>
        <taxon>Myxobolidae</taxon>
        <taxon>Thelohanellus</taxon>
    </lineage>
</organism>
<dbReference type="SMART" id="SM00702">
    <property type="entry name" value="P4Hc"/>
    <property type="match status" value="1"/>
</dbReference>
<sequence>MASEKDILHFKMEAYDELKTSTVHNLKTGKLQTAKYRITQSSWLDKYHDSVTRRMKAKVIVATDLTLESAEEFQVANYGMGGFYDTHFDFSRKNDHTRKGEYDLRNGKRLATYLLYMSDVAVGGDTGFPRLGTSIKCSKGDALFWTNLLPDGTGDGRTRHLACPVVLGTKWGTTYL</sequence>
<dbReference type="OrthoDB" id="420380at2759"/>
<evidence type="ECO:0000256" key="6">
    <source>
        <dbReference type="ARBA" id="ARBA00023004"/>
    </source>
</evidence>
<proteinExistence type="predicted"/>
<dbReference type="Gene3D" id="2.60.120.620">
    <property type="entry name" value="q2cbj1_9rhob like domain"/>
    <property type="match status" value="1"/>
</dbReference>
<dbReference type="InterPro" id="IPR045054">
    <property type="entry name" value="P4HA-like"/>
</dbReference>
<keyword evidence="3" id="KW-0847">Vitamin C</keyword>
<dbReference type="EMBL" id="JWZT01001059">
    <property type="protein sequence ID" value="KII72955.1"/>
    <property type="molecule type" value="Genomic_DNA"/>
</dbReference>
<dbReference type="PROSITE" id="PS51471">
    <property type="entry name" value="FE2OG_OXY"/>
    <property type="match status" value="1"/>
</dbReference>
<dbReference type="PANTHER" id="PTHR10869:SF244">
    <property type="entry name" value="PROLYL 4-HYDROXYLASE SUBUNIT ALPHA-2"/>
    <property type="match status" value="1"/>
</dbReference>
<keyword evidence="5" id="KW-0560">Oxidoreductase</keyword>
<dbReference type="InterPro" id="IPR044862">
    <property type="entry name" value="Pro_4_hyd_alph_FE2OG_OXY"/>
</dbReference>
<accession>A0A0C2N9C6</accession>
<dbReference type="Proteomes" id="UP000031668">
    <property type="component" value="Unassembled WGS sequence"/>
</dbReference>
<dbReference type="InterPro" id="IPR006620">
    <property type="entry name" value="Pro_4_hyd_alph"/>
</dbReference>
<evidence type="ECO:0000313" key="8">
    <source>
        <dbReference type="EMBL" id="KII72955.1"/>
    </source>
</evidence>
<keyword evidence="6" id="KW-0408">Iron</keyword>
<evidence type="ECO:0000256" key="3">
    <source>
        <dbReference type="ARBA" id="ARBA00022896"/>
    </source>
</evidence>
<keyword evidence="9" id="KW-1185">Reference proteome</keyword>
<comment type="cofactor">
    <cofactor evidence="1">
        <name>L-ascorbate</name>
        <dbReference type="ChEBI" id="CHEBI:38290"/>
    </cofactor>
</comment>
<dbReference type="PANTHER" id="PTHR10869">
    <property type="entry name" value="PROLYL 4-HYDROXYLASE ALPHA SUBUNIT"/>
    <property type="match status" value="1"/>
</dbReference>
<evidence type="ECO:0000313" key="9">
    <source>
        <dbReference type="Proteomes" id="UP000031668"/>
    </source>
</evidence>
<evidence type="ECO:0000256" key="5">
    <source>
        <dbReference type="ARBA" id="ARBA00023002"/>
    </source>
</evidence>
<keyword evidence="4" id="KW-0223">Dioxygenase</keyword>
<evidence type="ECO:0000256" key="1">
    <source>
        <dbReference type="ARBA" id="ARBA00001961"/>
    </source>
</evidence>
<evidence type="ECO:0000256" key="2">
    <source>
        <dbReference type="ARBA" id="ARBA00022723"/>
    </source>
</evidence>
<protein>
    <submittedName>
        <fullName evidence="8">Prolyl 4-hydroxylase subunit alpha-1</fullName>
    </submittedName>
</protein>
<evidence type="ECO:0000259" key="7">
    <source>
        <dbReference type="PROSITE" id="PS51471"/>
    </source>
</evidence>
<dbReference type="GO" id="GO:0005506">
    <property type="term" value="F:iron ion binding"/>
    <property type="evidence" value="ECO:0007669"/>
    <property type="project" value="InterPro"/>
</dbReference>
<gene>
    <name evidence="8" type="ORF">RF11_02935</name>
</gene>
<dbReference type="AlphaFoldDB" id="A0A0C2N9C6"/>
<keyword evidence="2" id="KW-0479">Metal-binding</keyword>
<dbReference type="GO" id="GO:0031418">
    <property type="term" value="F:L-ascorbic acid binding"/>
    <property type="evidence" value="ECO:0007669"/>
    <property type="project" value="UniProtKB-KW"/>
</dbReference>